<sequence length="94" mass="10428">MPKADILLLKPQQSVMVQLQIGFLPEELFLRFVVLATGHAGRSFCALLNSCLAFLRTWTAPLNSILHQRGKTGKLILFIALQKRAQSGLTHPGF</sequence>
<name>A0AAV4WHD6_CAEEX</name>
<dbReference type="Proteomes" id="UP001054945">
    <property type="component" value="Unassembled WGS sequence"/>
</dbReference>
<protein>
    <submittedName>
        <fullName evidence="1">Uncharacterized protein</fullName>
    </submittedName>
</protein>
<dbReference type="AlphaFoldDB" id="A0AAV4WHD6"/>
<reference evidence="1 2" key="1">
    <citation type="submission" date="2021-06" db="EMBL/GenBank/DDBJ databases">
        <title>Caerostris extrusa draft genome.</title>
        <authorList>
            <person name="Kono N."/>
            <person name="Arakawa K."/>
        </authorList>
    </citation>
    <scope>NUCLEOTIDE SEQUENCE [LARGE SCALE GENOMIC DNA]</scope>
</reference>
<proteinExistence type="predicted"/>
<evidence type="ECO:0000313" key="2">
    <source>
        <dbReference type="Proteomes" id="UP001054945"/>
    </source>
</evidence>
<keyword evidence="2" id="KW-1185">Reference proteome</keyword>
<evidence type="ECO:0000313" key="1">
    <source>
        <dbReference type="EMBL" id="GIY81239.1"/>
    </source>
</evidence>
<accession>A0AAV4WHD6</accession>
<organism evidence="1 2">
    <name type="scientific">Caerostris extrusa</name>
    <name type="common">Bark spider</name>
    <name type="synonym">Caerostris bankana</name>
    <dbReference type="NCBI Taxonomy" id="172846"/>
    <lineage>
        <taxon>Eukaryota</taxon>
        <taxon>Metazoa</taxon>
        <taxon>Ecdysozoa</taxon>
        <taxon>Arthropoda</taxon>
        <taxon>Chelicerata</taxon>
        <taxon>Arachnida</taxon>
        <taxon>Araneae</taxon>
        <taxon>Araneomorphae</taxon>
        <taxon>Entelegynae</taxon>
        <taxon>Araneoidea</taxon>
        <taxon>Araneidae</taxon>
        <taxon>Caerostris</taxon>
    </lineage>
</organism>
<gene>
    <name evidence="1" type="ORF">CEXT_597481</name>
</gene>
<dbReference type="EMBL" id="BPLR01016099">
    <property type="protein sequence ID" value="GIY81239.1"/>
    <property type="molecule type" value="Genomic_DNA"/>
</dbReference>
<comment type="caution">
    <text evidence="1">The sequence shown here is derived from an EMBL/GenBank/DDBJ whole genome shotgun (WGS) entry which is preliminary data.</text>
</comment>